<evidence type="ECO:0000256" key="5">
    <source>
        <dbReference type="ARBA" id="ARBA00023284"/>
    </source>
</evidence>
<dbReference type="OrthoDB" id="9799347at2"/>
<reference evidence="8" key="1">
    <citation type="submission" date="2018-05" db="EMBL/GenBank/DDBJ databases">
        <authorList>
            <person name="Cea G.-C."/>
            <person name="William W."/>
        </authorList>
    </citation>
    <scope>NUCLEOTIDE SEQUENCE [LARGE SCALE GENOMIC DNA]</scope>
    <source>
        <strain evidence="8">DB21MT 5</strain>
    </source>
</reference>
<dbReference type="InterPro" id="IPR013766">
    <property type="entry name" value="Thioredoxin_domain"/>
</dbReference>
<evidence type="ECO:0000256" key="2">
    <source>
        <dbReference type="ARBA" id="ARBA00007758"/>
    </source>
</evidence>
<evidence type="ECO:0000313" key="7">
    <source>
        <dbReference type="EMBL" id="SQD77064.1"/>
    </source>
</evidence>
<evidence type="ECO:0000256" key="4">
    <source>
        <dbReference type="ARBA" id="ARBA00023157"/>
    </source>
</evidence>
<dbReference type="PROSITE" id="PS51352">
    <property type="entry name" value="THIOREDOXIN_2"/>
    <property type="match status" value="1"/>
</dbReference>
<keyword evidence="4" id="KW-1015">Disulfide bond</keyword>
<evidence type="ECO:0000259" key="6">
    <source>
        <dbReference type="PROSITE" id="PS51352"/>
    </source>
</evidence>
<gene>
    <name evidence="7" type="ORF">MORIYA_0586</name>
</gene>
<organism evidence="7 8">
    <name type="scientific">Moritella yayanosii</name>
    <dbReference type="NCBI Taxonomy" id="69539"/>
    <lineage>
        <taxon>Bacteria</taxon>
        <taxon>Pseudomonadati</taxon>
        <taxon>Pseudomonadota</taxon>
        <taxon>Gammaproteobacteria</taxon>
        <taxon>Alteromonadales</taxon>
        <taxon>Moritellaceae</taxon>
        <taxon>Moritella</taxon>
    </lineage>
</organism>
<keyword evidence="3" id="KW-0201">Cytochrome c-type biogenesis</keyword>
<dbReference type="GO" id="GO:0015036">
    <property type="term" value="F:disulfide oxidoreductase activity"/>
    <property type="evidence" value="ECO:0007669"/>
    <property type="project" value="InterPro"/>
</dbReference>
<dbReference type="NCBIfam" id="TIGR00385">
    <property type="entry name" value="dsbE"/>
    <property type="match status" value="1"/>
</dbReference>
<dbReference type="InterPro" id="IPR013740">
    <property type="entry name" value="Redoxin"/>
</dbReference>
<feature type="domain" description="Thioredoxin" evidence="6">
    <location>
        <begin position="37"/>
        <end position="200"/>
    </location>
</feature>
<keyword evidence="8" id="KW-1185">Reference proteome</keyword>
<evidence type="ECO:0000256" key="3">
    <source>
        <dbReference type="ARBA" id="ARBA00022748"/>
    </source>
</evidence>
<protein>
    <submittedName>
        <fullName evidence="7">Thiol:disulfide interchange protein</fullName>
    </submittedName>
</protein>
<evidence type="ECO:0000313" key="8">
    <source>
        <dbReference type="Proteomes" id="UP000250163"/>
    </source>
</evidence>
<dbReference type="RefSeq" id="WP_112712523.1">
    <property type="nucleotide sequence ID" value="NZ_LS483250.1"/>
</dbReference>
<dbReference type="GO" id="GO:0017004">
    <property type="term" value="P:cytochrome complex assembly"/>
    <property type="evidence" value="ECO:0007669"/>
    <property type="project" value="UniProtKB-KW"/>
</dbReference>
<dbReference type="KEGG" id="mya:MORIYA_0586"/>
<comment type="similarity">
    <text evidence="2">Belongs to the thioredoxin family. DsbE subfamily.</text>
</comment>
<keyword evidence="5" id="KW-0676">Redox-active center</keyword>
<dbReference type="InterPro" id="IPR050553">
    <property type="entry name" value="Thioredoxin_ResA/DsbE_sf"/>
</dbReference>
<dbReference type="InterPro" id="IPR036249">
    <property type="entry name" value="Thioredoxin-like_sf"/>
</dbReference>
<comment type="subcellular location">
    <subcellularLocation>
        <location evidence="1">Cell inner membrane</location>
        <topology evidence="1">Single-pass membrane protein</topology>
        <orientation evidence="1">Periplasmic side</orientation>
    </subcellularLocation>
</comment>
<name>A0A330LJ89_9GAMM</name>
<dbReference type="EMBL" id="LS483250">
    <property type="protein sequence ID" value="SQD77064.1"/>
    <property type="molecule type" value="Genomic_DNA"/>
</dbReference>
<proteinExistence type="inferred from homology"/>
<dbReference type="Gene3D" id="3.40.30.10">
    <property type="entry name" value="Glutaredoxin"/>
    <property type="match status" value="1"/>
</dbReference>
<dbReference type="InterPro" id="IPR004799">
    <property type="entry name" value="Periplasmic_diS_OxRdtase_DsbE"/>
</dbReference>
<dbReference type="PANTHER" id="PTHR42852:SF6">
    <property type="entry name" value="THIOL:DISULFIDE INTERCHANGE PROTEIN DSBE"/>
    <property type="match status" value="1"/>
</dbReference>
<evidence type="ECO:0000256" key="1">
    <source>
        <dbReference type="ARBA" id="ARBA00004383"/>
    </source>
</evidence>
<dbReference type="Proteomes" id="UP000250163">
    <property type="component" value="Chromosome MORIYA"/>
</dbReference>
<dbReference type="SUPFAM" id="SSF52833">
    <property type="entry name" value="Thioredoxin-like"/>
    <property type="match status" value="1"/>
</dbReference>
<dbReference type="AlphaFoldDB" id="A0A330LJ89"/>
<dbReference type="GO" id="GO:0030288">
    <property type="term" value="C:outer membrane-bounded periplasmic space"/>
    <property type="evidence" value="ECO:0007669"/>
    <property type="project" value="InterPro"/>
</dbReference>
<dbReference type="Pfam" id="PF08534">
    <property type="entry name" value="Redoxin"/>
    <property type="match status" value="1"/>
</dbReference>
<dbReference type="GO" id="GO:0005886">
    <property type="term" value="C:plasma membrane"/>
    <property type="evidence" value="ECO:0007669"/>
    <property type="project" value="UniProtKB-SubCell"/>
</dbReference>
<accession>A0A330LJ89</accession>
<sequence>MLNNNFKLILPSLLGLLFVAAMMFALTSQEGQVTPSALVGKPIPAFTASSLSATELVGNNERIDNNELVDNNQLLGNSARLDNRIFQTDKNYTLLNVWASWCAVCQSEHGFLMKLAGKDGVRIVGLNYRDDRADANRVLRSLGNPYVATIFDPDGKIALDMGVIATPETYLLDNQGIVLFRYSGALDETVWQHYFKPFMQLLTDK</sequence>
<dbReference type="PANTHER" id="PTHR42852">
    <property type="entry name" value="THIOL:DISULFIDE INTERCHANGE PROTEIN DSBE"/>
    <property type="match status" value="1"/>
</dbReference>